<organism evidence="1 2">
    <name type="scientific">Mucilaginibacter yixingensis</name>
    <dbReference type="NCBI Taxonomy" id="1295612"/>
    <lineage>
        <taxon>Bacteria</taxon>
        <taxon>Pseudomonadati</taxon>
        <taxon>Bacteroidota</taxon>
        <taxon>Sphingobacteriia</taxon>
        <taxon>Sphingobacteriales</taxon>
        <taxon>Sphingobacteriaceae</taxon>
        <taxon>Mucilaginibacter</taxon>
    </lineage>
</organism>
<name>A0A2T5J4K4_9SPHI</name>
<dbReference type="OrthoDB" id="1404787at2"/>
<evidence type="ECO:0008006" key="3">
    <source>
        <dbReference type="Google" id="ProtNLM"/>
    </source>
</evidence>
<accession>A0A2T5J4K4</accession>
<evidence type="ECO:0000313" key="2">
    <source>
        <dbReference type="Proteomes" id="UP000244168"/>
    </source>
</evidence>
<comment type="caution">
    <text evidence="1">The sequence shown here is derived from an EMBL/GenBank/DDBJ whole genome shotgun (WGS) entry which is preliminary data.</text>
</comment>
<dbReference type="Proteomes" id="UP000244168">
    <property type="component" value="Unassembled WGS sequence"/>
</dbReference>
<evidence type="ECO:0000313" key="1">
    <source>
        <dbReference type="EMBL" id="PTQ92438.1"/>
    </source>
</evidence>
<gene>
    <name evidence="1" type="ORF">C8P68_11238</name>
</gene>
<dbReference type="AlphaFoldDB" id="A0A2T5J4K4"/>
<dbReference type="EMBL" id="QAOQ01000012">
    <property type="protein sequence ID" value="PTQ92438.1"/>
    <property type="molecule type" value="Genomic_DNA"/>
</dbReference>
<keyword evidence="2" id="KW-1185">Reference proteome</keyword>
<protein>
    <recommendedName>
        <fullName evidence="3">Transposase</fullName>
    </recommendedName>
</protein>
<proteinExistence type="predicted"/>
<reference evidence="1 2" key="1">
    <citation type="submission" date="2018-04" db="EMBL/GenBank/DDBJ databases">
        <title>Genomic Encyclopedia of Archaeal and Bacterial Type Strains, Phase II (KMG-II): from individual species to whole genera.</title>
        <authorList>
            <person name="Goeker M."/>
        </authorList>
    </citation>
    <scope>NUCLEOTIDE SEQUENCE [LARGE SCALE GENOMIC DNA]</scope>
    <source>
        <strain evidence="1 2">DSM 26809</strain>
    </source>
</reference>
<sequence length="364" mass="41978">MAAPLHFTRKVQILVNSTDKDFVYATIGKLMEWQGLCRRCANLIYTHQFVQEQIKDMVYLTEGIRLKVADHNKDTDGMLVSSRTNSTYKILTAKFKGELPSSIYNNLNNQLAATFMQEKALYYTGERSIKNFRRSIAMPFSAECIRQLNENHEARYFAFTLFGIPFKTYLGSGYDDKRDLLREVASGTLKMATSYLKVEQRKVFLLATFVREKELHLLREDIIAEASLSMEHPLTVKIGKHTYTIGSKEEFLYRRLAIQAARQRVQASVGMNRAGHGKKRKRKPLEHYHHLEKDYIAHKLHLYSRRLIDICLKNQAATLILTGQQEKEEIAKTETFILRNWSYAGLKNLIAFKAAKAGITLIVE</sequence>
<dbReference type="RefSeq" id="WP_107831608.1">
    <property type="nucleotide sequence ID" value="NZ_CP160205.1"/>
</dbReference>